<dbReference type="InterPro" id="IPR002110">
    <property type="entry name" value="Ankyrin_rpt"/>
</dbReference>
<feature type="compositionally biased region" description="Polar residues" evidence="2">
    <location>
        <begin position="79"/>
        <end position="89"/>
    </location>
</feature>
<dbReference type="Proteomes" id="UP000694044">
    <property type="component" value="Unassembled WGS sequence"/>
</dbReference>
<feature type="repeat" description="ANK" evidence="1">
    <location>
        <begin position="415"/>
        <end position="447"/>
    </location>
</feature>
<dbReference type="PROSITE" id="PS50297">
    <property type="entry name" value="ANK_REP_REGION"/>
    <property type="match status" value="4"/>
</dbReference>
<sequence length="655" mass="70322">MQLQLVTGDGGDVLPAAQAKRGPARAFDSAGSMLNAPRRAELSRQRHCVDFEHQTIELRRAFRTAPEPVTLASPPRGASPSSILRSRATSAGVGPGPQVLERSAANSEDSDAPREKQLKKKKKVSFLQTEPEQELEQSRSASPRSQCSCQSLTPSDDGKDLPSPIHAACRRAELHAVKHLLSFYFGADLMKLVNSSCACGRTPLEVACESGDARIVKLLLKRHADPNGAGSATPGARQTLSSHIRNHRRRSIDPVFARKRGQRTCLGIACKNRKTDALELLMQYGARIDEEALVMAASRGHEDVIRTLVSFANADAKKKTSPVHQLFHKKGAEANERVYVPLISSSSLQKACSAAAAEHSELIRVLLGDGKNATSRQSVVQCAFDAVNMPDYRLLKCLVKMYDTRLLLDARDKTSQSSLLHAAVKNGSAKAVLLLIKMGADVHAKDGSSIPPLYLACARGQEVVVQTLLEKGAKCSAVGPSGETALHIAAQENQLACVKLLLEVGKVPVDDVTHDRCTALHLASQRGNTAVAACLLDHGANVDAMTVGNESPLLKASRMSQFQTVKLLLSRNASTQPVLTSSASEHKMTVASGASFESSSSSSTGSGAQLSRSRSWSSSANGSHRKSSKNSERIFIAKSNTHTSLKHWLRSVLNN</sequence>
<feature type="region of interest" description="Disordered" evidence="2">
    <location>
        <begin position="67"/>
        <end position="161"/>
    </location>
</feature>
<feature type="region of interest" description="Disordered" evidence="2">
    <location>
        <begin position="593"/>
        <end position="634"/>
    </location>
</feature>
<feature type="repeat" description="ANK" evidence="1">
    <location>
        <begin position="481"/>
        <end position="505"/>
    </location>
</feature>
<evidence type="ECO:0000256" key="2">
    <source>
        <dbReference type="SAM" id="MobiDB-lite"/>
    </source>
</evidence>
<feature type="compositionally biased region" description="Low complexity" evidence="2">
    <location>
        <begin position="593"/>
        <end position="622"/>
    </location>
</feature>
<feature type="repeat" description="ANK" evidence="1">
    <location>
        <begin position="448"/>
        <end position="480"/>
    </location>
</feature>
<dbReference type="PANTHER" id="PTHR24198:SF165">
    <property type="entry name" value="ANKYRIN REPEAT-CONTAINING PROTEIN-RELATED"/>
    <property type="match status" value="1"/>
</dbReference>
<dbReference type="EMBL" id="JAGDFM010000125">
    <property type="protein sequence ID" value="KAG7385288.1"/>
    <property type="molecule type" value="Genomic_DNA"/>
</dbReference>
<dbReference type="PANTHER" id="PTHR24198">
    <property type="entry name" value="ANKYRIN REPEAT AND PROTEIN KINASE DOMAIN-CONTAINING PROTEIN"/>
    <property type="match status" value="1"/>
</dbReference>
<organism evidence="3 4">
    <name type="scientific">Phytophthora pseudosyringae</name>
    <dbReference type="NCBI Taxonomy" id="221518"/>
    <lineage>
        <taxon>Eukaryota</taxon>
        <taxon>Sar</taxon>
        <taxon>Stramenopiles</taxon>
        <taxon>Oomycota</taxon>
        <taxon>Peronosporomycetes</taxon>
        <taxon>Peronosporales</taxon>
        <taxon>Peronosporaceae</taxon>
        <taxon>Phytophthora</taxon>
    </lineage>
</organism>
<reference evidence="3" key="1">
    <citation type="submission" date="2021-02" db="EMBL/GenBank/DDBJ databases">
        <authorList>
            <person name="Palmer J.M."/>
        </authorList>
    </citation>
    <scope>NUCLEOTIDE SEQUENCE</scope>
    <source>
        <strain evidence="3">SCRP734</strain>
    </source>
</reference>
<comment type="caution">
    <text evidence="3">The sequence shown here is derived from an EMBL/GenBank/DDBJ whole genome shotgun (WGS) entry which is preliminary data.</text>
</comment>
<dbReference type="OrthoDB" id="165259at2759"/>
<gene>
    <name evidence="3" type="ORF">PHYPSEUDO_001662</name>
</gene>
<keyword evidence="1" id="KW-0040">ANK repeat</keyword>
<feature type="repeat" description="ANK" evidence="1">
    <location>
        <begin position="515"/>
        <end position="547"/>
    </location>
</feature>
<feature type="compositionally biased region" description="Polar residues" evidence="2">
    <location>
        <begin position="138"/>
        <end position="154"/>
    </location>
</feature>
<feature type="repeat" description="ANK" evidence="1">
    <location>
        <begin position="199"/>
        <end position="231"/>
    </location>
</feature>
<proteinExistence type="predicted"/>
<dbReference type="PROSITE" id="PS50088">
    <property type="entry name" value="ANK_REPEAT"/>
    <property type="match status" value="5"/>
</dbReference>
<keyword evidence="4" id="KW-1185">Reference proteome</keyword>
<name>A0A8T1VYE3_9STRA</name>
<protein>
    <recommendedName>
        <fullName evidence="5">Ankyrin-like protein</fullName>
    </recommendedName>
</protein>
<evidence type="ECO:0000256" key="1">
    <source>
        <dbReference type="PROSITE-ProRule" id="PRU00023"/>
    </source>
</evidence>
<dbReference type="AlphaFoldDB" id="A0A8T1VYE3"/>
<feature type="region of interest" description="Disordered" evidence="2">
    <location>
        <begin position="1"/>
        <end position="29"/>
    </location>
</feature>
<dbReference type="Pfam" id="PF12796">
    <property type="entry name" value="Ank_2"/>
    <property type="match status" value="4"/>
</dbReference>
<evidence type="ECO:0000313" key="4">
    <source>
        <dbReference type="Proteomes" id="UP000694044"/>
    </source>
</evidence>
<dbReference type="SMART" id="SM00248">
    <property type="entry name" value="ANK"/>
    <property type="match status" value="9"/>
</dbReference>
<evidence type="ECO:0000313" key="3">
    <source>
        <dbReference type="EMBL" id="KAG7385288.1"/>
    </source>
</evidence>
<evidence type="ECO:0008006" key="5">
    <source>
        <dbReference type="Google" id="ProtNLM"/>
    </source>
</evidence>
<accession>A0A8T1VYE3</accession>